<reference evidence="3" key="1">
    <citation type="submission" date="2021-04" db="EMBL/GenBank/DDBJ databases">
        <title>First draft genome resource for Brassicaceae pathogens Fusarium oxysporum f. sp. raphani and Fusarium oxysporum f. sp. rapae.</title>
        <authorList>
            <person name="Asai S."/>
        </authorList>
    </citation>
    <scope>NUCLEOTIDE SEQUENCE</scope>
    <source>
        <strain evidence="3">Tf1262</strain>
    </source>
</reference>
<dbReference type="Pfam" id="PF00753">
    <property type="entry name" value="Lactamase_B"/>
    <property type="match status" value="1"/>
</dbReference>
<feature type="chain" id="PRO_5035296155" description="Metallo-beta-lactamase domain-containing protein" evidence="1">
    <location>
        <begin position="18"/>
        <end position="555"/>
    </location>
</feature>
<feature type="domain" description="Metallo-beta-lactamase" evidence="2">
    <location>
        <begin position="353"/>
        <end position="523"/>
    </location>
</feature>
<evidence type="ECO:0000313" key="4">
    <source>
        <dbReference type="Proteomes" id="UP000693942"/>
    </source>
</evidence>
<evidence type="ECO:0000256" key="1">
    <source>
        <dbReference type="SAM" id="SignalP"/>
    </source>
</evidence>
<dbReference type="InterPro" id="IPR036866">
    <property type="entry name" value="RibonucZ/Hydroxyglut_hydro"/>
</dbReference>
<name>A0A8J5PGS9_FUSOX</name>
<organism evidence="3 4">
    <name type="scientific">Fusarium oxysporum f. sp. raphani</name>
    <dbReference type="NCBI Taxonomy" id="96318"/>
    <lineage>
        <taxon>Eukaryota</taxon>
        <taxon>Fungi</taxon>
        <taxon>Dikarya</taxon>
        <taxon>Ascomycota</taxon>
        <taxon>Pezizomycotina</taxon>
        <taxon>Sordariomycetes</taxon>
        <taxon>Hypocreomycetidae</taxon>
        <taxon>Hypocreales</taxon>
        <taxon>Nectriaceae</taxon>
        <taxon>Fusarium</taxon>
        <taxon>Fusarium oxysporum species complex</taxon>
    </lineage>
</organism>
<dbReference type="InterPro" id="IPR001279">
    <property type="entry name" value="Metallo-B-lactamas"/>
</dbReference>
<evidence type="ECO:0000259" key="2">
    <source>
        <dbReference type="SMART" id="SM00849"/>
    </source>
</evidence>
<keyword evidence="1" id="KW-0732">Signal</keyword>
<protein>
    <recommendedName>
        <fullName evidence="2">Metallo-beta-lactamase domain-containing protein</fullName>
    </recommendedName>
</protein>
<feature type="signal peptide" evidence="1">
    <location>
        <begin position="1"/>
        <end position="17"/>
    </location>
</feature>
<gene>
    <name evidence="3" type="ORF">Forpi1262_v016570</name>
</gene>
<dbReference type="Gene3D" id="3.60.15.10">
    <property type="entry name" value="Ribonuclease Z/Hydroxyacylglutathione hydrolase-like"/>
    <property type="match status" value="1"/>
</dbReference>
<dbReference type="SUPFAM" id="SSF56281">
    <property type="entry name" value="Metallo-hydrolase/oxidoreductase"/>
    <property type="match status" value="1"/>
</dbReference>
<dbReference type="Proteomes" id="UP000693942">
    <property type="component" value="Unassembled WGS sequence"/>
</dbReference>
<comment type="caution">
    <text evidence="3">The sequence shown here is derived from an EMBL/GenBank/DDBJ whole genome shotgun (WGS) entry which is preliminary data.</text>
</comment>
<dbReference type="EMBL" id="JAELUR010000019">
    <property type="protein sequence ID" value="KAG7418667.1"/>
    <property type="molecule type" value="Genomic_DNA"/>
</dbReference>
<dbReference type="AlphaFoldDB" id="A0A8J5PGS9"/>
<accession>A0A8J5PGS9</accession>
<sequence>MHWASWFTLAAIGPVIGYCHPQDSSDSVTSRSMTAQSLLARGIEALGGLEKLSQVTSLTYVGGDIYRTKSMLETFSLIGVDKSISTAGVQNVSFSYNGLSIQQRIDRSHQLGEYWTFARPTLQPINFSLLVHGGDDGFAAVVNGSFSLFAPGAPPSGYVDGLLAAYLIREAHRMSPLLLLEMMSNNKSTMHQEKIDAHVSLPAVHDAVLNLTAIFDPRTGLPYIVRSHERHEILGQSTKDLVLTGYTSVNGLQFPTRFKSIYNGYKVFADYTVSEVLVNVPVDMDFENDRDRQSEHAPARKPGYEFAEIGELYESHVWGGEYRGTLPNLTAINPYPELPGVWTLTFQDANLYRQMVYEFEDFVVVLDCPPHQSHLVIQWVKEKLKKPLKYVWPSHHHHDHALGVRDYVQAGAKVIALDFARDYYSTVPLNKFVTYSTKKPFIFRDKTMQVAFVHMEQSVHAADYAYAYASPACPTANSTTVIFDADDVSPAGLTLTDHSVLLAALSELARDGVSKKSIFYPAHSDGLPFKDIIDAAGYYYPNHTALDFKFLRSSC</sequence>
<evidence type="ECO:0000313" key="3">
    <source>
        <dbReference type="EMBL" id="KAG7418667.1"/>
    </source>
</evidence>
<dbReference type="SMART" id="SM00849">
    <property type="entry name" value="Lactamase_B"/>
    <property type="match status" value="1"/>
</dbReference>
<proteinExistence type="predicted"/>